<evidence type="ECO:0000313" key="3">
    <source>
        <dbReference type="Ensembl" id="ENSCMIP00000002676.1"/>
    </source>
</evidence>
<dbReference type="Pfam" id="PF00059">
    <property type="entry name" value="Lectin_C"/>
    <property type="match status" value="1"/>
</dbReference>
<keyword evidence="4" id="KW-1185">Reference proteome</keyword>
<dbReference type="Proteomes" id="UP000314986">
    <property type="component" value="Unassembled WGS sequence"/>
</dbReference>
<dbReference type="InterPro" id="IPR016186">
    <property type="entry name" value="C-type_lectin-like/link_sf"/>
</dbReference>
<evidence type="ECO:0000313" key="4">
    <source>
        <dbReference type="Proteomes" id="UP000314986"/>
    </source>
</evidence>
<feature type="domain" description="C-type lectin" evidence="2">
    <location>
        <begin position="37"/>
        <end position="141"/>
    </location>
</feature>
<organism evidence="3 4">
    <name type="scientific">Callorhinchus milii</name>
    <name type="common">Ghost shark</name>
    <dbReference type="NCBI Taxonomy" id="7868"/>
    <lineage>
        <taxon>Eukaryota</taxon>
        <taxon>Metazoa</taxon>
        <taxon>Chordata</taxon>
        <taxon>Craniata</taxon>
        <taxon>Vertebrata</taxon>
        <taxon>Chondrichthyes</taxon>
        <taxon>Holocephali</taxon>
        <taxon>Chimaeriformes</taxon>
        <taxon>Callorhinchidae</taxon>
        <taxon>Callorhinchus</taxon>
    </lineage>
</organism>
<accession>A0A4W3GGY2</accession>
<dbReference type="Gene3D" id="3.10.100.10">
    <property type="entry name" value="Mannose-Binding Protein A, subunit A"/>
    <property type="match status" value="1"/>
</dbReference>
<reference evidence="3" key="5">
    <citation type="submission" date="2025-09" db="UniProtKB">
        <authorList>
            <consortium name="Ensembl"/>
        </authorList>
    </citation>
    <scope>IDENTIFICATION</scope>
</reference>
<dbReference type="GeneTree" id="ENSGT01150000286973"/>
<dbReference type="InterPro" id="IPR001304">
    <property type="entry name" value="C-type_lectin-like"/>
</dbReference>
<dbReference type="AlphaFoldDB" id="A0A4W3GGY2"/>
<dbReference type="PROSITE" id="PS00615">
    <property type="entry name" value="C_TYPE_LECTIN_1"/>
    <property type="match status" value="1"/>
</dbReference>
<dbReference type="PANTHER" id="PTHR22803">
    <property type="entry name" value="MANNOSE, PHOSPHOLIPASE, LECTIN RECEPTOR RELATED"/>
    <property type="match status" value="1"/>
</dbReference>
<dbReference type="PROSITE" id="PS50041">
    <property type="entry name" value="C_TYPE_LECTIN_2"/>
    <property type="match status" value="1"/>
</dbReference>
<reference evidence="3" key="4">
    <citation type="submission" date="2025-08" db="UniProtKB">
        <authorList>
            <consortium name="Ensembl"/>
        </authorList>
    </citation>
    <scope>IDENTIFICATION</scope>
</reference>
<sequence>ALCDATLQVVVVLHTTTGWNLIVQNCKSLKQIIFYFKATCALVVAEATLPSIHTEKQNDFLHDLVSNATKHHDRPFWIGFNDINVEGNFKWSDGSKINFINWYNEVPDDFNEHEDCVHMNHHIPKKWNDLPCDEKLPYVCAYQNKS</sequence>
<dbReference type="SMART" id="SM00034">
    <property type="entry name" value="CLECT"/>
    <property type="match status" value="1"/>
</dbReference>
<dbReference type="InParanoid" id="A0A4W3GGY2"/>
<proteinExistence type="predicted"/>
<dbReference type="InterPro" id="IPR050111">
    <property type="entry name" value="C-type_lectin/snaclec_domain"/>
</dbReference>
<evidence type="ECO:0000256" key="1">
    <source>
        <dbReference type="ARBA" id="ARBA00023157"/>
    </source>
</evidence>
<dbReference type="OMA" id="GSANIWN"/>
<evidence type="ECO:0000259" key="2">
    <source>
        <dbReference type="PROSITE" id="PS50041"/>
    </source>
</evidence>
<dbReference type="InterPro" id="IPR018378">
    <property type="entry name" value="C-type_lectin_CS"/>
</dbReference>
<dbReference type="SUPFAM" id="SSF56436">
    <property type="entry name" value="C-type lectin-like"/>
    <property type="match status" value="1"/>
</dbReference>
<reference evidence="4" key="3">
    <citation type="journal article" date="2014" name="Nature">
        <title>Elephant shark genome provides unique insights into gnathostome evolution.</title>
        <authorList>
            <consortium name="International Elephant Shark Genome Sequencing Consortium"/>
            <person name="Venkatesh B."/>
            <person name="Lee A.P."/>
            <person name="Ravi V."/>
            <person name="Maurya A.K."/>
            <person name="Lian M.M."/>
            <person name="Swann J.B."/>
            <person name="Ohta Y."/>
            <person name="Flajnik M.F."/>
            <person name="Sutoh Y."/>
            <person name="Kasahara M."/>
            <person name="Hoon S."/>
            <person name="Gangu V."/>
            <person name="Roy S.W."/>
            <person name="Irimia M."/>
            <person name="Korzh V."/>
            <person name="Kondrychyn I."/>
            <person name="Lim Z.W."/>
            <person name="Tay B.H."/>
            <person name="Tohari S."/>
            <person name="Kong K.W."/>
            <person name="Ho S."/>
            <person name="Lorente-Galdos B."/>
            <person name="Quilez J."/>
            <person name="Marques-Bonet T."/>
            <person name="Raney B.J."/>
            <person name="Ingham P.W."/>
            <person name="Tay A."/>
            <person name="Hillier L.W."/>
            <person name="Minx P."/>
            <person name="Boehm T."/>
            <person name="Wilson R.K."/>
            <person name="Brenner S."/>
            <person name="Warren W.C."/>
        </authorList>
    </citation>
    <scope>NUCLEOTIDE SEQUENCE [LARGE SCALE GENOMIC DNA]</scope>
</reference>
<dbReference type="Ensembl" id="ENSCMIT00000002769.1">
    <property type="protein sequence ID" value="ENSCMIP00000002676.1"/>
    <property type="gene ID" value="ENSCMIG00000001599.1"/>
</dbReference>
<dbReference type="InterPro" id="IPR016187">
    <property type="entry name" value="CTDL_fold"/>
</dbReference>
<protein>
    <recommendedName>
        <fullName evidence="2">C-type lectin domain-containing protein</fullName>
    </recommendedName>
</protein>
<keyword evidence="1" id="KW-1015">Disulfide bond</keyword>
<reference evidence="4" key="2">
    <citation type="journal article" date="2007" name="PLoS Biol.">
        <title>Survey sequencing and comparative analysis of the elephant shark (Callorhinchus milii) genome.</title>
        <authorList>
            <person name="Venkatesh B."/>
            <person name="Kirkness E.F."/>
            <person name="Loh Y.H."/>
            <person name="Halpern A.L."/>
            <person name="Lee A.P."/>
            <person name="Johnson J."/>
            <person name="Dandona N."/>
            <person name="Viswanathan L.D."/>
            <person name="Tay A."/>
            <person name="Venter J.C."/>
            <person name="Strausberg R.L."/>
            <person name="Brenner S."/>
        </authorList>
    </citation>
    <scope>NUCLEOTIDE SEQUENCE [LARGE SCALE GENOMIC DNA]</scope>
</reference>
<reference evidence="4" key="1">
    <citation type="journal article" date="2006" name="Science">
        <title>Ancient noncoding elements conserved in the human genome.</title>
        <authorList>
            <person name="Venkatesh B."/>
            <person name="Kirkness E.F."/>
            <person name="Loh Y.H."/>
            <person name="Halpern A.L."/>
            <person name="Lee A.P."/>
            <person name="Johnson J."/>
            <person name="Dandona N."/>
            <person name="Viswanathan L.D."/>
            <person name="Tay A."/>
            <person name="Venter J.C."/>
            <person name="Strausberg R.L."/>
            <person name="Brenner S."/>
        </authorList>
    </citation>
    <scope>NUCLEOTIDE SEQUENCE [LARGE SCALE GENOMIC DNA]</scope>
</reference>
<name>A0A4W3GGY2_CALMI</name>